<reference evidence="5" key="2">
    <citation type="submission" date="2025-08" db="UniProtKB">
        <authorList>
            <consortium name="RefSeq"/>
        </authorList>
    </citation>
    <scope>IDENTIFICATION</scope>
</reference>
<dbReference type="InterPro" id="IPR050542">
    <property type="entry name" value="Glycosyl_Hydrlase18_Chitinase"/>
</dbReference>
<dbReference type="Proteomes" id="UP001652625">
    <property type="component" value="Chromosome 02"/>
</dbReference>
<proteinExistence type="predicted"/>
<keyword evidence="2" id="KW-0326">Glycosidase</keyword>
<reference evidence="4" key="1">
    <citation type="submission" date="2025-05" db="UniProtKB">
        <authorList>
            <consortium name="RefSeq"/>
        </authorList>
    </citation>
    <scope>NUCLEOTIDE SEQUENCE [LARGE SCALE GENOMIC DNA]</scope>
</reference>
<feature type="region of interest" description="Disordered" evidence="3">
    <location>
        <begin position="579"/>
        <end position="602"/>
    </location>
</feature>
<dbReference type="InterPro" id="IPR017853">
    <property type="entry name" value="GH"/>
</dbReference>
<dbReference type="RefSeq" id="XP_065647677.1">
    <property type="nucleotide sequence ID" value="XM_065791605.1"/>
</dbReference>
<dbReference type="PANTHER" id="PTHR45708">
    <property type="entry name" value="ENDOCHITINASE"/>
    <property type="match status" value="1"/>
</dbReference>
<keyword evidence="1" id="KW-0378">Hydrolase</keyword>
<sequence>MEKERCIFYYILLSLYFNKEVISEFVKDKKFVTFWGQNKANAALDTVELHLTSLCSKDSPYSTIVVGYVNRYVDTTNKDLLPGMDFSIHCAKQKSSFLFCPHIGRDIRFCQERAKKILIGIGGPGSTAKFESAQGAEEFAKLIWNLFLGGEEANDLRPFGNVIMNGINFFMQNNNPLHSNVFIQTLDHLRSRDLSRQYLITISPSCLFPDPFFGPEGNKILDISKKIIDEVYVRFTENQCCMKKSPGFRESLIRWTNFIIRANHPKLYIGVPAAIQATQFPGCYRKPLELTNVYKSLKAITKFEGFLIIDNSFDLQNLNEGFLFSKPLQTLIGDTQLQIQNIETKYQKPLRYPENNYESPTNVTALTDNVAQINNNKDTTQDQFQMEPKNPNSVQESVTVSEPALVPKPVIVPGNVTLPQPVTEPKPVTALNQVSELKTDLLPGEAAEPETTSNLNTSLGSEQVFLSETKLPIEPSLETVAQTTLKTPVNIIANPLQTISNTKPFRLIFESITPTSSVSTSTFQYPTEPIIPSTENPIENLNEIDYINLDDDMYENDEEEEEDNSQVFSTQNCIKKYPDSKVNEEPVEDNYDKKKLNDEEKQSTKFDQNLLKEPTKCLLCMLNCKPIKKHNATQGLFFSNLSSYKHFLAKSNYSLNKGKSLKKVEESDIVNNQFNVSISHKNLNQKNKKKLPFSKTKKTRNMKTFGTRVFSFAPAQHSNTKQKVKKLDHNTKSRRKHDFQTTVTISKKRKNKNTSLPHLISKNSPVVDPKKSIKIKYSKKKHILSIWNNFNNTTFDSPIKKGVLLGNLISEPNINVIINISGIKDKFAQNVNSYGISIKTTCPNRNCNEHPNPNYFYEIKDLGKFEPLKLSKKKILYPNNELEEKHFKNRLFKYAKNSSVRDKVEHFVPYKISLKSSNDSQKLSSNIQMHKKALVVDKTDIEKKFKKINTVDMKLRLTHVKNVYTDENNFKNLINKIQKDIVNANNVILKSKKPKLKEEH</sequence>
<evidence type="ECO:0000313" key="4">
    <source>
        <dbReference type="Proteomes" id="UP001652625"/>
    </source>
</evidence>
<evidence type="ECO:0000256" key="3">
    <source>
        <dbReference type="SAM" id="MobiDB-lite"/>
    </source>
</evidence>
<evidence type="ECO:0000313" key="5">
    <source>
        <dbReference type="RefSeq" id="XP_065647677.1"/>
    </source>
</evidence>
<organism evidence="4 5">
    <name type="scientific">Hydra vulgaris</name>
    <name type="common">Hydra</name>
    <name type="synonym">Hydra attenuata</name>
    <dbReference type="NCBI Taxonomy" id="6087"/>
    <lineage>
        <taxon>Eukaryota</taxon>
        <taxon>Metazoa</taxon>
        <taxon>Cnidaria</taxon>
        <taxon>Hydrozoa</taxon>
        <taxon>Hydroidolina</taxon>
        <taxon>Anthoathecata</taxon>
        <taxon>Aplanulata</taxon>
        <taxon>Hydridae</taxon>
        <taxon>Hydra</taxon>
    </lineage>
</organism>
<dbReference type="GeneID" id="100207836"/>
<protein>
    <submittedName>
        <fullName evidence="5">Uncharacterized protein LOC100207836 isoform X2</fullName>
    </submittedName>
</protein>
<dbReference type="SUPFAM" id="SSF51445">
    <property type="entry name" value="(Trans)glycosidases"/>
    <property type="match status" value="1"/>
</dbReference>
<dbReference type="PANTHER" id="PTHR45708:SF49">
    <property type="entry name" value="ENDOCHITINASE"/>
    <property type="match status" value="1"/>
</dbReference>
<gene>
    <name evidence="5" type="primary">LOC100207836</name>
</gene>
<name>A0ABM4BFB9_HYDVU</name>
<keyword evidence="4" id="KW-1185">Reference proteome</keyword>
<evidence type="ECO:0000256" key="2">
    <source>
        <dbReference type="ARBA" id="ARBA00023295"/>
    </source>
</evidence>
<evidence type="ECO:0000256" key="1">
    <source>
        <dbReference type="ARBA" id="ARBA00022801"/>
    </source>
</evidence>
<accession>A0ABM4BFB9</accession>
<dbReference type="Gene3D" id="3.20.20.80">
    <property type="entry name" value="Glycosidases"/>
    <property type="match status" value="1"/>
</dbReference>